<dbReference type="AlphaFoldDB" id="A0A7Y7IVL8"/>
<comment type="caution">
    <text evidence="7">The sequence shown here is derived from an EMBL/GenBank/DDBJ whole genome shotgun (WGS) entry which is preliminary data.</text>
</comment>
<dbReference type="GO" id="GO:0020037">
    <property type="term" value="F:heme binding"/>
    <property type="evidence" value="ECO:0007669"/>
    <property type="project" value="InterPro"/>
</dbReference>
<accession>A0A7Y7IVL8</accession>
<evidence type="ECO:0000256" key="5">
    <source>
        <dbReference type="SAM" id="SignalP"/>
    </source>
</evidence>
<evidence type="ECO:0000259" key="6">
    <source>
        <dbReference type="PROSITE" id="PS51007"/>
    </source>
</evidence>
<evidence type="ECO:0000256" key="3">
    <source>
        <dbReference type="ARBA" id="ARBA00023004"/>
    </source>
</evidence>
<keyword evidence="3 4" id="KW-0408">Iron</keyword>
<dbReference type="PANTHER" id="PTHR35008:SF9">
    <property type="entry name" value="CYTOCHROME C DOMAIN-CONTAINING PROTEIN"/>
    <property type="match status" value="1"/>
</dbReference>
<protein>
    <submittedName>
        <fullName evidence="7">Cytochrome c</fullName>
    </submittedName>
</protein>
<keyword evidence="1 4" id="KW-0349">Heme</keyword>
<keyword evidence="2 4" id="KW-0479">Metal-binding</keyword>
<reference evidence="7 8" key="1">
    <citation type="submission" date="2020-06" db="EMBL/GenBank/DDBJ databases">
        <title>Description of novel acetic acid bacteria.</title>
        <authorList>
            <person name="Sombolestani A."/>
        </authorList>
    </citation>
    <scope>NUCLEOTIDE SEQUENCE [LARGE SCALE GENOMIC DNA]</scope>
    <source>
        <strain evidence="7 8">LMG 31431</strain>
    </source>
</reference>
<evidence type="ECO:0000313" key="8">
    <source>
        <dbReference type="Proteomes" id="UP000534870"/>
    </source>
</evidence>
<dbReference type="Pfam" id="PF13442">
    <property type="entry name" value="Cytochrome_CBB3"/>
    <property type="match status" value="1"/>
</dbReference>
<dbReference type="Gene3D" id="1.10.760.10">
    <property type="entry name" value="Cytochrome c-like domain"/>
    <property type="match status" value="1"/>
</dbReference>
<feature type="domain" description="Cytochrome c" evidence="6">
    <location>
        <begin position="34"/>
        <end position="114"/>
    </location>
</feature>
<organism evidence="7 8">
    <name type="scientific">Nguyenibacter vanlangensis</name>
    <dbReference type="NCBI Taxonomy" id="1216886"/>
    <lineage>
        <taxon>Bacteria</taxon>
        <taxon>Pseudomonadati</taxon>
        <taxon>Pseudomonadota</taxon>
        <taxon>Alphaproteobacteria</taxon>
        <taxon>Acetobacterales</taxon>
        <taxon>Acetobacteraceae</taxon>
        <taxon>Nguyenibacter</taxon>
    </lineage>
</organism>
<feature type="chain" id="PRO_5031032354" evidence="5">
    <location>
        <begin position="24"/>
        <end position="139"/>
    </location>
</feature>
<keyword evidence="5" id="KW-0732">Signal</keyword>
<feature type="signal peptide" evidence="5">
    <location>
        <begin position="1"/>
        <end position="23"/>
    </location>
</feature>
<proteinExistence type="predicted"/>
<evidence type="ECO:0000256" key="2">
    <source>
        <dbReference type="ARBA" id="ARBA00022723"/>
    </source>
</evidence>
<name>A0A7Y7IVL8_9PROT</name>
<dbReference type="GO" id="GO:0009055">
    <property type="term" value="F:electron transfer activity"/>
    <property type="evidence" value="ECO:0007669"/>
    <property type="project" value="InterPro"/>
</dbReference>
<dbReference type="Proteomes" id="UP000534870">
    <property type="component" value="Unassembled WGS sequence"/>
</dbReference>
<dbReference type="InterPro" id="IPR036909">
    <property type="entry name" value="Cyt_c-like_dom_sf"/>
</dbReference>
<dbReference type="SUPFAM" id="SSF46626">
    <property type="entry name" value="Cytochrome c"/>
    <property type="match status" value="1"/>
</dbReference>
<dbReference type="PANTHER" id="PTHR35008">
    <property type="entry name" value="BLL4482 PROTEIN-RELATED"/>
    <property type="match status" value="1"/>
</dbReference>
<gene>
    <name evidence="7" type="ORF">HUK84_08345</name>
</gene>
<dbReference type="PROSITE" id="PS51007">
    <property type="entry name" value="CYTC"/>
    <property type="match status" value="1"/>
</dbReference>
<dbReference type="EMBL" id="JABXXP010000124">
    <property type="protein sequence ID" value="NVN11149.1"/>
    <property type="molecule type" value="Genomic_DNA"/>
</dbReference>
<evidence type="ECO:0000313" key="7">
    <source>
        <dbReference type="EMBL" id="NVN11149.1"/>
    </source>
</evidence>
<evidence type="ECO:0000256" key="1">
    <source>
        <dbReference type="ARBA" id="ARBA00022617"/>
    </source>
</evidence>
<dbReference type="InterPro" id="IPR051459">
    <property type="entry name" value="Cytochrome_c-type_DH"/>
</dbReference>
<dbReference type="RefSeq" id="WP_176639886.1">
    <property type="nucleotide sequence ID" value="NZ_JABXXP010000124.1"/>
</dbReference>
<evidence type="ECO:0000256" key="4">
    <source>
        <dbReference type="PROSITE-ProRule" id="PRU00433"/>
    </source>
</evidence>
<dbReference type="InterPro" id="IPR009056">
    <property type="entry name" value="Cyt_c-like_dom"/>
</dbReference>
<sequence length="139" mass="14636">MRSTFFLMAGLAAATCLATQARADSASAVVGKMQPLNNGAAVYQHVCQGCHMPDGKGAVGSGARFPALAGNPKLASGDYPVYVVLNGFGGMPWFSGLLNDRQVADVVNYVRTNFGNHYTDMVKPADVASQRPVITPEQD</sequence>
<dbReference type="GO" id="GO:0046872">
    <property type="term" value="F:metal ion binding"/>
    <property type="evidence" value="ECO:0007669"/>
    <property type="project" value="UniProtKB-KW"/>
</dbReference>